<protein>
    <submittedName>
        <fullName evidence="1">Uncharacterized protein</fullName>
    </submittedName>
</protein>
<dbReference type="AlphaFoldDB" id="A0A2T9Y3F9"/>
<dbReference type="OrthoDB" id="119028at2759"/>
<evidence type="ECO:0000313" key="1">
    <source>
        <dbReference type="EMBL" id="PVU86889.1"/>
    </source>
</evidence>
<dbReference type="EMBL" id="MBFT01000826">
    <property type="protein sequence ID" value="PVU86889.1"/>
    <property type="molecule type" value="Genomic_DNA"/>
</dbReference>
<organism evidence="1 2">
    <name type="scientific">Furculomyces boomerangus</name>
    <dbReference type="NCBI Taxonomy" id="61424"/>
    <lineage>
        <taxon>Eukaryota</taxon>
        <taxon>Fungi</taxon>
        <taxon>Fungi incertae sedis</taxon>
        <taxon>Zoopagomycota</taxon>
        <taxon>Kickxellomycotina</taxon>
        <taxon>Harpellomycetes</taxon>
        <taxon>Harpellales</taxon>
        <taxon>Harpellaceae</taxon>
        <taxon>Furculomyces</taxon>
    </lineage>
</organism>
<name>A0A2T9Y3F9_9FUNG</name>
<gene>
    <name evidence="1" type="ORF">BB559_006349</name>
</gene>
<comment type="caution">
    <text evidence="1">The sequence shown here is derived from an EMBL/GenBank/DDBJ whole genome shotgun (WGS) entry which is preliminary data.</text>
</comment>
<evidence type="ECO:0000313" key="2">
    <source>
        <dbReference type="Proteomes" id="UP000245699"/>
    </source>
</evidence>
<proteinExistence type="predicted"/>
<reference evidence="1 2" key="1">
    <citation type="journal article" date="2018" name="MBio">
        <title>Comparative Genomics Reveals the Core Gene Toolbox for the Fungus-Insect Symbiosis.</title>
        <authorList>
            <person name="Wang Y."/>
            <person name="Stata M."/>
            <person name="Wang W."/>
            <person name="Stajich J.E."/>
            <person name="White M.M."/>
            <person name="Moncalvo J.M."/>
        </authorList>
    </citation>
    <scope>NUCLEOTIDE SEQUENCE [LARGE SCALE GENOMIC DNA]</scope>
    <source>
        <strain evidence="1 2">AUS-77-4</strain>
    </source>
</reference>
<accession>A0A2T9Y3F9</accession>
<keyword evidence="2" id="KW-1185">Reference proteome</keyword>
<dbReference type="Proteomes" id="UP000245699">
    <property type="component" value="Unassembled WGS sequence"/>
</dbReference>
<sequence>MSFSSRTIQSKTNSSRRRIEWMIVENEQYTKFKNFWRTKITKFLKNYTSVLNYYYNKYPLECPGDLKADTYYSGEIKTKEFNVDLKKIYYTVNNYNQKNKSYKAVSLEMFSDCCEKLKGNSKESISAYVADYSNDIQNVRAITTSRESINRLSLSKVLHIDSTFKLVKGNYPVIISGITDNNQAFISVNIR</sequence>